<dbReference type="SUPFAM" id="SSF49879">
    <property type="entry name" value="SMAD/FHA domain"/>
    <property type="match status" value="1"/>
</dbReference>
<feature type="region of interest" description="Disordered" evidence="2">
    <location>
        <begin position="405"/>
        <end position="440"/>
    </location>
</feature>
<feature type="domain" description="FHA" evidence="3">
    <location>
        <begin position="19"/>
        <end position="70"/>
    </location>
</feature>
<feature type="coiled-coil region" evidence="1">
    <location>
        <begin position="845"/>
        <end position="883"/>
    </location>
</feature>
<protein>
    <recommendedName>
        <fullName evidence="3">FHA domain-containing protein</fullName>
    </recommendedName>
</protein>
<evidence type="ECO:0000313" key="5">
    <source>
        <dbReference type="Proteomes" id="UP000606274"/>
    </source>
</evidence>
<feature type="compositionally biased region" description="Basic and acidic residues" evidence="2">
    <location>
        <begin position="431"/>
        <end position="440"/>
    </location>
</feature>
<keyword evidence="1" id="KW-0175">Coiled coil</keyword>
<sequence length="1156" mass="132315">MRGYLKTLNWMFKLQPKSTTVGRHRDSDLCLQNGGVDEHHATIEWNEIKHCYVLTDLNSAHGTYVNDCQIHNATVCLTPGDELHFGYGGSAYKLLVDPAVPLPVLPNQSNGSPAGVRNHAVPSSATPRPPCKPRPASVGPKRSSLGTNVSECTVSSHRPGSGPSSIGKGLIFKNASCQNMQDLLHDKEECWARCKEEQSGVLGSQSEVYRKECMISALKEEVSALRLQLSQNNQNDPDIKYKLHNLARDIQEKKEEIQQLKEQMMEMSARTGELNNQAVAERDHRISNLQKQLEKLKSESRESTAQINSVQKDLLAREKQALKLAAEVDSLRKEARHKDAQLSNMANKLSKLKEIEKHQEEFLAREKEVESLRKTVEQMDMTLREKHKEMNQQNAERDLLKRRLDQKTQEQSTLQFEMSKLKQQQQQTLQREQKAQSELRHTQTRLENIRSQIMKHVLVTSETVSEQELLDLLSELRKQKDMNNSRVEELEQKLEERNVNQRVVEEDTEKLKARLAEFQTNVQNVYLLDAMQRQISALQNENVCPAVSWVQAHTLSIVSTLHTLLEDTADAMLAMGVEVSEKTGGVLGAVKTLCQQYKEAQLKLRRLQAKEKPAKLEDTVKLQLEKISSDLDAANKTEAVLHSEIETLELKWHAKLEVAEKIEIELREKVGELELQKEQWREKAKEGEVREDEWRIRVKEALQRGTEEERERYKVEIEEYREQVRQHAHTIVALEEQMSSAKQKAREMQEQRDSVTQQLKEVLDKKEDVKPCESLMQPEELQQLKQTVTSLRASLEASQHEVVRQGEVITSLSCDLAHAHAQLSDITGELSEQQKIELEAHKTLVVDQRMQLSMLTELLEQKKEELRTMTEKLGQAKADLKERTKDTGLIPLTTPYCKDVGIMVSPKHQPNQVSKCKVCHQKELIHQGKANLSAMKERISAAERKWPYKVLSQQREPLKQNQKKQAPKQNFLQSEPLKQDQKKQASKQNFLQSETLSGFAFPEALSEAALERTARLDLSDALDLSEMTYVDLARSLCEALELSELQLSGCVPLKHLPPEEREHMASLRQQDLKLLRRQLAMQNNLAQNKAQLLQESQREIQTLRDSQAAAQQLQIELSSELAKMKLETNTLRQALEDTQTQLQHGTNHRKRMALLR</sequence>
<evidence type="ECO:0000256" key="1">
    <source>
        <dbReference type="SAM" id="Coils"/>
    </source>
</evidence>
<reference evidence="4" key="1">
    <citation type="submission" date="2020-08" db="EMBL/GenBank/DDBJ databases">
        <title>Chromosome-level assembly of Southern catfish (Silurus meridionalis) provides insights into visual adaptation to the nocturnal and benthic lifestyles.</title>
        <authorList>
            <person name="Zhang Y."/>
            <person name="Wang D."/>
            <person name="Peng Z."/>
        </authorList>
    </citation>
    <scope>NUCLEOTIDE SEQUENCE</scope>
    <source>
        <strain evidence="4">SWU-2019-XX</strain>
        <tissue evidence="4">Muscle</tissue>
    </source>
</reference>
<dbReference type="InterPro" id="IPR008984">
    <property type="entry name" value="SMAD_FHA_dom_sf"/>
</dbReference>
<dbReference type="Pfam" id="PF00498">
    <property type="entry name" value="FHA"/>
    <property type="match status" value="1"/>
</dbReference>
<evidence type="ECO:0000259" key="3">
    <source>
        <dbReference type="PROSITE" id="PS50006"/>
    </source>
</evidence>
<feature type="compositionally biased region" description="Polar residues" evidence="2">
    <location>
        <begin position="144"/>
        <end position="164"/>
    </location>
</feature>
<gene>
    <name evidence="4" type="ORF">HF521_007108</name>
</gene>
<evidence type="ECO:0000256" key="2">
    <source>
        <dbReference type="SAM" id="MobiDB-lite"/>
    </source>
</evidence>
<dbReference type="AlphaFoldDB" id="A0A8T0ASJ9"/>
<feature type="coiled-coil region" evidence="1">
    <location>
        <begin position="1086"/>
        <end position="1141"/>
    </location>
</feature>
<dbReference type="PANTHER" id="PTHR18853:SF7">
    <property type="entry name" value="FORKHEAD-ASSOCIATED DOMAIN-CONTAINING PROTEIN 1"/>
    <property type="match status" value="1"/>
</dbReference>
<dbReference type="SMART" id="SM00240">
    <property type="entry name" value="FHA"/>
    <property type="match status" value="1"/>
</dbReference>
<accession>A0A8T0ASJ9</accession>
<dbReference type="EMBL" id="JABFDY010000017">
    <property type="protein sequence ID" value="KAF7695385.1"/>
    <property type="molecule type" value="Genomic_DNA"/>
</dbReference>
<dbReference type="PANTHER" id="PTHR18853">
    <property type="entry name" value="FORKHEAD-ASSOCIATED DOMAIN-CONTAINING PROTEIN 1-RELATED"/>
    <property type="match status" value="1"/>
</dbReference>
<comment type="caution">
    <text evidence="4">The sequence shown here is derived from an EMBL/GenBank/DDBJ whole genome shotgun (WGS) entry which is preliminary data.</text>
</comment>
<organism evidence="4 5">
    <name type="scientific">Silurus meridionalis</name>
    <name type="common">Southern catfish</name>
    <name type="synonym">Silurus soldatovi meridionalis</name>
    <dbReference type="NCBI Taxonomy" id="175797"/>
    <lineage>
        <taxon>Eukaryota</taxon>
        <taxon>Metazoa</taxon>
        <taxon>Chordata</taxon>
        <taxon>Craniata</taxon>
        <taxon>Vertebrata</taxon>
        <taxon>Euteleostomi</taxon>
        <taxon>Actinopterygii</taxon>
        <taxon>Neopterygii</taxon>
        <taxon>Teleostei</taxon>
        <taxon>Ostariophysi</taxon>
        <taxon>Siluriformes</taxon>
        <taxon>Siluridae</taxon>
        <taxon>Silurus</taxon>
    </lineage>
</organism>
<feature type="region of interest" description="Disordered" evidence="2">
    <location>
        <begin position="106"/>
        <end position="165"/>
    </location>
</feature>
<feature type="region of interest" description="Disordered" evidence="2">
    <location>
        <begin position="955"/>
        <end position="988"/>
    </location>
</feature>
<dbReference type="Proteomes" id="UP000606274">
    <property type="component" value="Unassembled WGS sequence"/>
</dbReference>
<name>A0A8T0ASJ9_SILME</name>
<keyword evidence="5" id="KW-1185">Reference proteome</keyword>
<proteinExistence type="predicted"/>
<dbReference type="PROSITE" id="PS50006">
    <property type="entry name" value="FHA_DOMAIN"/>
    <property type="match status" value="1"/>
</dbReference>
<dbReference type="InterPro" id="IPR052642">
    <property type="entry name" value="CC-FHA_domain"/>
</dbReference>
<dbReference type="InterPro" id="IPR000253">
    <property type="entry name" value="FHA_dom"/>
</dbReference>
<dbReference type="Gene3D" id="2.60.200.20">
    <property type="match status" value="1"/>
</dbReference>
<evidence type="ECO:0000313" key="4">
    <source>
        <dbReference type="EMBL" id="KAF7695385.1"/>
    </source>
</evidence>
<feature type="coiled-coil region" evidence="1">
    <location>
        <begin position="656"/>
        <end position="801"/>
    </location>
</feature>